<reference evidence="3 4" key="1">
    <citation type="journal article" date="2016" name="Nat. Commun.">
        <title>Thousands of microbial genomes shed light on interconnected biogeochemical processes in an aquifer system.</title>
        <authorList>
            <person name="Anantharaman K."/>
            <person name="Brown C.T."/>
            <person name="Hug L.A."/>
            <person name="Sharon I."/>
            <person name="Castelle C.J."/>
            <person name="Probst A.J."/>
            <person name="Thomas B.C."/>
            <person name="Singh A."/>
            <person name="Wilkins M.J."/>
            <person name="Karaoz U."/>
            <person name="Brodie E.L."/>
            <person name="Williams K.H."/>
            <person name="Hubbard S.S."/>
            <person name="Banfield J.F."/>
        </authorList>
    </citation>
    <scope>NUCLEOTIDE SEQUENCE [LARGE SCALE GENOMIC DNA]</scope>
</reference>
<dbReference type="NCBIfam" id="TIGR00135">
    <property type="entry name" value="gatC"/>
    <property type="match status" value="1"/>
</dbReference>
<dbReference type="EC" id="6.3.5.-" evidence="1"/>
<keyword evidence="1" id="KW-0067">ATP-binding</keyword>
<dbReference type="GO" id="GO:0050567">
    <property type="term" value="F:glutaminyl-tRNA synthase (glutamine-hydrolyzing) activity"/>
    <property type="evidence" value="ECO:0007669"/>
    <property type="project" value="UniProtKB-UniRule"/>
</dbReference>
<protein>
    <recommendedName>
        <fullName evidence="1">Aspartyl/glutamyl-tRNA(Asn/Gln) amidotransferase subunit C</fullName>
        <shortName evidence="1">Asp/Glu-ADT subunit C</shortName>
        <ecNumber evidence="1">6.3.5.-</ecNumber>
    </recommendedName>
</protein>
<comment type="similarity">
    <text evidence="1">Belongs to the GatC family.</text>
</comment>
<sequence length="94" mass="10583">MLTKKDIQHIADLARLDLTEEELDKYGEQLTRILGYIDQLQEVNTDGVEPAAAATGENVWREDEVSEWDEGEVKEAVGEAPETEEGQVKVKRVL</sequence>
<dbReference type="EMBL" id="MFGB01000017">
    <property type="protein sequence ID" value="OGF26045.1"/>
    <property type="molecule type" value="Genomic_DNA"/>
</dbReference>
<comment type="caution">
    <text evidence="3">The sequence shown here is derived from an EMBL/GenBank/DDBJ whole genome shotgun (WGS) entry which is preliminary data.</text>
</comment>
<dbReference type="STRING" id="1797994.A2227_02390"/>
<keyword evidence="1" id="KW-0436">Ligase</keyword>
<keyword evidence="1" id="KW-0547">Nucleotide-binding</keyword>
<dbReference type="GO" id="GO:0050566">
    <property type="term" value="F:asparaginyl-tRNA synthase (glutamine-hydrolyzing) activity"/>
    <property type="evidence" value="ECO:0007669"/>
    <property type="project" value="RHEA"/>
</dbReference>
<dbReference type="GO" id="GO:0070681">
    <property type="term" value="P:glutaminyl-tRNAGln biosynthesis via transamidation"/>
    <property type="evidence" value="ECO:0007669"/>
    <property type="project" value="TreeGrafter"/>
</dbReference>
<evidence type="ECO:0000313" key="4">
    <source>
        <dbReference type="Proteomes" id="UP000178367"/>
    </source>
</evidence>
<dbReference type="GO" id="GO:0005524">
    <property type="term" value="F:ATP binding"/>
    <property type="evidence" value="ECO:0007669"/>
    <property type="project" value="UniProtKB-KW"/>
</dbReference>
<dbReference type="SUPFAM" id="SSF141000">
    <property type="entry name" value="Glu-tRNAGln amidotransferase C subunit"/>
    <property type="match status" value="1"/>
</dbReference>
<evidence type="ECO:0000256" key="1">
    <source>
        <dbReference type="HAMAP-Rule" id="MF_00122"/>
    </source>
</evidence>
<dbReference type="GO" id="GO:0006412">
    <property type="term" value="P:translation"/>
    <property type="evidence" value="ECO:0007669"/>
    <property type="project" value="UniProtKB-UniRule"/>
</dbReference>
<comment type="subunit">
    <text evidence="1">Heterotrimer of A, B and C subunits.</text>
</comment>
<dbReference type="InterPro" id="IPR003837">
    <property type="entry name" value="GatC"/>
</dbReference>
<keyword evidence="1" id="KW-0648">Protein biosynthesis</keyword>
<comment type="function">
    <text evidence="1">Allows the formation of correctly charged Asn-tRNA(Asn) or Gln-tRNA(Gln) through the transamidation of misacylated Asp-tRNA(Asn) or Glu-tRNA(Gln) in organisms which lack either or both of asparaginyl-tRNA or glutaminyl-tRNA synthetases. The reaction takes place in the presence of glutamine and ATP through an activated phospho-Asp-tRNA(Asn) or phospho-Glu-tRNA(Gln).</text>
</comment>
<evidence type="ECO:0000313" key="3">
    <source>
        <dbReference type="EMBL" id="OGF26045.1"/>
    </source>
</evidence>
<gene>
    <name evidence="1" type="primary">gatC</name>
    <name evidence="3" type="ORF">A2227_02390</name>
</gene>
<dbReference type="Proteomes" id="UP000178367">
    <property type="component" value="Unassembled WGS sequence"/>
</dbReference>
<organism evidence="3 4">
    <name type="scientific">Candidatus Falkowbacteria bacterium RIFOXYA2_FULL_47_19</name>
    <dbReference type="NCBI Taxonomy" id="1797994"/>
    <lineage>
        <taxon>Bacteria</taxon>
        <taxon>Candidatus Falkowiibacteriota</taxon>
    </lineage>
</organism>
<evidence type="ECO:0000256" key="2">
    <source>
        <dbReference type="SAM" id="MobiDB-lite"/>
    </source>
</evidence>
<dbReference type="PANTHER" id="PTHR15004">
    <property type="entry name" value="GLUTAMYL-TRNA(GLN) AMIDOTRANSFERASE SUBUNIT C, MITOCHONDRIAL"/>
    <property type="match status" value="1"/>
</dbReference>
<proteinExistence type="inferred from homology"/>
<dbReference type="GO" id="GO:0006450">
    <property type="term" value="P:regulation of translational fidelity"/>
    <property type="evidence" value="ECO:0007669"/>
    <property type="project" value="InterPro"/>
</dbReference>
<feature type="region of interest" description="Disordered" evidence="2">
    <location>
        <begin position="60"/>
        <end position="94"/>
    </location>
</feature>
<comment type="catalytic activity">
    <reaction evidence="1">
        <text>L-glutamyl-tRNA(Gln) + L-glutamine + ATP + H2O = L-glutaminyl-tRNA(Gln) + L-glutamate + ADP + phosphate + H(+)</text>
        <dbReference type="Rhea" id="RHEA:17521"/>
        <dbReference type="Rhea" id="RHEA-COMP:9681"/>
        <dbReference type="Rhea" id="RHEA-COMP:9684"/>
        <dbReference type="ChEBI" id="CHEBI:15377"/>
        <dbReference type="ChEBI" id="CHEBI:15378"/>
        <dbReference type="ChEBI" id="CHEBI:29985"/>
        <dbReference type="ChEBI" id="CHEBI:30616"/>
        <dbReference type="ChEBI" id="CHEBI:43474"/>
        <dbReference type="ChEBI" id="CHEBI:58359"/>
        <dbReference type="ChEBI" id="CHEBI:78520"/>
        <dbReference type="ChEBI" id="CHEBI:78521"/>
        <dbReference type="ChEBI" id="CHEBI:456216"/>
    </reaction>
</comment>
<accession>A0A1F5SH73</accession>
<dbReference type="PANTHER" id="PTHR15004:SF0">
    <property type="entry name" value="GLUTAMYL-TRNA(GLN) AMIDOTRANSFERASE SUBUNIT C, MITOCHONDRIAL"/>
    <property type="match status" value="1"/>
</dbReference>
<dbReference type="Pfam" id="PF02686">
    <property type="entry name" value="GatC"/>
    <property type="match status" value="1"/>
</dbReference>
<comment type="catalytic activity">
    <reaction evidence="1">
        <text>L-aspartyl-tRNA(Asn) + L-glutamine + ATP + H2O = L-asparaginyl-tRNA(Asn) + L-glutamate + ADP + phosphate + 2 H(+)</text>
        <dbReference type="Rhea" id="RHEA:14513"/>
        <dbReference type="Rhea" id="RHEA-COMP:9674"/>
        <dbReference type="Rhea" id="RHEA-COMP:9677"/>
        <dbReference type="ChEBI" id="CHEBI:15377"/>
        <dbReference type="ChEBI" id="CHEBI:15378"/>
        <dbReference type="ChEBI" id="CHEBI:29985"/>
        <dbReference type="ChEBI" id="CHEBI:30616"/>
        <dbReference type="ChEBI" id="CHEBI:43474"/>
        <dbReference type="ChEBI" id="CHEBI:58359"/>
        <dbReference type="ChEBI" id="CHEBI:78515"/>
        <dbReference type="ChEBI" id="CHEBI:78516"/>
        <dbReference type="ChEBI" id="CHEBI:456216"/>
    </reaction>
</comment>
<dbReference type="AlphaFoldDB" id="A0A1F5SH73"/>
<dbReference type="InterPro" id="IPR036113">
    <property type="entry name" value="Asp/Glu-ADT_sf_sub_c"/>
</dbReference>
<name>A0A1F5SH73_9BACT</name>
<dbReference type="HAMAP" id="MF_00122">
    <property type="entry name" value="GatC"/>
    <property type="match status" value="1"/>
</dbReference>
<dbReference type="Gene3D" id="1.10.20.60">
    <property type="entry name" value="Glu-tRNAGln amidotransferase C subunit, N-terminal domain"/>
    <property type="match status" value="1"/>
</dbReference>